<evidence type="ECO:0000313" key="1">
    <source>
        <dbReference type="EMBL" id="CAG8480326.1"/>
    </source>
</evidence>
<accession>A0A9N8ZAH6</accession>
<gene>
    <name evidence="1" type="ORF">CPELLU_LOCUS1490</name>
</gene>
<sequence length="104" mass="12169">MLTETRLTNINNESLVPFTSSKDSDSQKNFHFHSSFLYNDINLRDLLNQTIEDLCNLYDEEEMKGNYAASVLNLMDQFLATRNLKPEDLINCTHVNQLIAFDWY</sequence>
<evidence type="ECO:0000313" key="2">
    <source>
        <dbReference type="Proteomes" id="UP000789759"/>
    </source>
</evidence>
<protein>
    <submittedName>
        <fullName evidence="1">22478_t:CDS:1</fullName>
    </submittedName>
</protein>
<organism evidence="1 2">
    <name type="scientific">Cetraspora pellucida</name>
    <dbReference type="NCBI Taxonomy" id="1433469"/>
    <lineage>
        <taxon>Eukaryota</taxon>
        <taxon>Fungi</taxon>
        <taxon>Fungi incertae sedis</taxon>
        <taxon>Mucoromycota</taxon>
        <taxon>Glomeromycotina</taxon>
        <taxon>Glomeromycetes</taxon>
        <taxon>Diversisporales</taxon>
        <taxon>Gigasporaceae</taxon>
        <taxon>Cetraspora</taxon>
    </lineage>
</organism>
<name>A0A9N8ZAH6_9GLOM</name>
<proteinExistence type="predicted"/>
<dbReference type="EMBL" id="CAJVQA010000552">
    <property type="protein sequence ID" value="CAG8480326.1"/>
    <property type="molecule type" value="Genomic_DNA"/>
</dbReference>
<comment type="caution">
    <text evidence="1">The sequence shown here is derived from an EMBL/GenBank/DDBJ whole genome shotgun (WGS) entry which is preliminary data.</text>
</comment>
<dbReference type="OrthoDB" id="2437072at2759"/>
<keyword evidence="2" id="KW-1185">Reference proteome</keyword>
<dbReference type="Proteomes" id="UP000789759">
    <property type="component" value="Unassembled WGS sequence"/>
</dbReference>
<reference evidence="1" key="1">
    <citation type="submission" date="2021-06" db="EMBL/GenBank/DDBJ databases">
        <authorList>
            <person name="Kallberg Y."/>
            <person name="Tangrot J."/>
            <person name="Rosling A."/>
        </authorList>
    </citation>
    <scope>NUCLEOTIDE SEQUENCE</scope>
    <source>
        <strain evidence="1">FL966</strain>
    </source>
</reference>
<dbReference type="AlphaFoldDB" id="A0A9N8ZAH6"/>